<comment type="caution">
    <text evidence="1">The sequence shown here is derived from an EMBL/GenBank/DDBJ whole genome shotgun (WGS) entry which is preliminary data.</text>
</comment>
<proteinExistence type="predicted"/>
<name>A0AAD1TZE6_EUPCR</name>
<sequence length="96" mass="10900">MEHMTMTFRVSMKLHDVLSNLEVFQSDSAAWTCVGIFLCELSAPILHHHLNCECRVKSEELLLVVGSIHECKSKISHVHLKSFVILNIIGIIPLNY</sequence>
<gene>
    <name evidence="1" type="ORF">ECRASSUSDP1_LOCUS527</name>
</gene>
<dbReference type="Proteomes" id="UP001295684">
    <property type="component" value="Unassembled WGS sequence"/>
</dbReference>
<dbReference type="AlphaFoldDB" id="A0AAD1TZE6"/>
<organism evidence="1 2">
    <name type="scientific">Euplotes crassus</name>
    <dbReference type="NCBI Taxonomy" id="5936"/>
    <lineage>
        <taxon>Eukaryota</taxon>
        <taxon>Sar</taxon>
        <taxon>Alveolata</taxon>
        <taxon>Ciliophora</taxon>
        <taxon>Intramacronucleata</taxon>
        <taxon>Spirotrichea</taxon>
        <taxon>Hypotrichia</taxon>
        <taxon>Euplotida</taxon>
        <taxon>Euplotidae</taxon>
        <taxon>Moneuplotes</taxon>
    </lineage>
</organism>
<accession>A0AAD1TZE6</accession>
<keyword evidence="2" id="KW-1185">Reference proteome</keyword>
<evidence type="ECO:0000313" key="2">
    <source>
        <dbReference type="Proteomes" id="UP001295684"/>
    </source>
</evidence>
<reference evidence="1" key="1">
    <citation type="submission" date="2023-07" db="EMBL/GenBank/DDBJ databases">
        <authorList>
            <consortium name="AG Swart"/>
            <person name="Singh M."/>
            <person name="Singh A."/>
            <person name="Seah K."/>
            <person name="Emmerich C."/>
        </authorList>
    </citation>
    <scope>NUCLEOTIDE SEQUENCE</scope>
    <source>
        <strain evidence="1">DP1</strain>
    </source>
</reference>
<protein>
    <submittedName>
        <fullName evidence="1">Uncharacterized protein</fullName>
    </submittedName>
</protein>
<evidence type="ECO:0000313" key="1">
    <source>
        <dbReference type="EMBL" id="CAI2359241.1"/>
    </source>
</evidence>
<dbReference type="EMBL" id="CAMPGE010000496">
    <property type="protein sequence ID" value="CAI2359241.1"/>
    <property type="molecule type" value="Genomic_DNA"/>
</dbReference>